<evidence type="ECO:0008006" key="5">
    <source>
        <dbReference type="Google" id="ProtNLM"/>
    </source>
</evidence>
<gene>
    <name evidence="3" type="ORF">IE37_02414</name>
</gene>
<feature type="compositionally biased region" description="Basic and acidic residues" evidence="1">
    <location>
        <begin position="27"/>
        <end position="44"/>
    </location>
</feature>
<proteinExistence type="predicted"/>
<reference evidence="3 4" key="1">
    <citation type="submission" date="2018-05" db="EMBL/GenBank/DDBJ databases">
        <title>The Hungate 1000. A catalogue of reference genomes from the rumen microbiome.</title>
        <authorList>
            <person name="Kelly W."/>
        </authorList>
    </citation>
    <scope>NUCLEOTIDE SEQUENCE [LARGE SCALE GENOMIC DNA]</scope>
    <source>
        <strain evidence="3 4">SAb67</strain>
    </source>
</reference>
<dbReference type="OrthoDB" id="1818614at2"/>
<evidence type="ECO:0000313" key="4">
    <source>
        <dbReference type="Proteomes" id="UP000245720"/>
    </source>
</evidence>
<comment type="caution">
    <text evidence="3">The sequence shown here is derived from an EMBL/GenBank/DDBJ whole genome shotgun (WGS) entry which is preliminary data.</text>
</comment>
<dbReference type="EMBL" id="QGDI01000009">
    <property type="protein sequence ID" value="PWJ11649.1"/>
    <property type="molecule type" value="Genomic_DNA"/>
</dbReference>
<feature type="signal peptide" evidence="2">
    <location>
        <begin position="1"/>
        <end position="19"/>
    </location>
</feature>
<name>A0A315XWK0_RUMFL</name>
<dbReference type="PROSITE" id="PS51257">
    <property type="entry name" value="PROKAR_LIPOPROTEIN"/>
    <property type="match status" value="1"/>
</dbReference>
<organism evidence="3 4">
    <name type="scientific">Ruminococcus flavefaciens</name>
    <dbReference type="NCBI Taxonomy" id="1265"/>
    <lineage>
        <taxon>Bacteria</taxon>
        <taxon>Bacillati</taxon>
        <taxon>Bacillota</taxon>
        <taxon>Clostridia</taxon>
        <taxon>Eubacteriales</taxon>
        <taxon>Oscillospiraceae</taxon>
        <taxon>Ruminococcus</taxon>
    </lineage>
</organism>
<evidence type="ECO:0000256" key="2">
    <source>
        <dbReference type="SAM" id="SignalP"/>
    </source>
</evidence>
<dbReference type="Proteomes" id="UP000245720">
    <property type="component" value="Unassembled WGS sequence"/>
</dbReference>
<feature type="chain" id="PRO_5038927612" description="Lipoprotein" evidence="2">
    <location>
        <begin position="20"/>
        <end position="367"/>
    </location>
</feature>
<evidence type="ECO:0000313" key="3">
    <source>
        <dbReference type="EMBL" id="PWJ11649.1"/>
    </source>
</evidence>
<dbReference type="RefSeq" id="WP_109727144.1">
    <property type="nucleotide sequence ID" value="NZ_CAMOTJ010000082.1"/>
</dbReference>
<evidence type="ECO:0000256" key="1">
    <source>
        <dbReference type="SAM" id="MobiDB-lite"/>
    </source>
</evidence>
<dbReference type="AlphaFoldDB" id="A0A315XWK0"/>
<protein>
    <recommendedName>
        <fullName evidence="5">Lipoprotein</fullName>
    </recommendedName>
</protein>
<accession>A0A315XWK0</accession>
<keyword evidence="2" id="KW-0732">Signal</keyword>
<sequence>MKKIIAGLLAFTLTACTFAGCQKNEQKKSENISANKTDDVTEEKAEAEELSEDGDYETALKEFADAYAENDRQKTLLMQNPKDIMVLVRALVREEGQTEDDIINTMQSDLYETVNSGEKFTFKRIVSAEPLGEDDMEDLKYAFGGRKCAIDYIIRNGGAEKVDLGSLADAIGEIEAETEIYEAGIEEAYYVIYEAENADGDTEEKTVIMFHVKDDGWKAAVAPTESEKLEREDEERGKQLDNIVRAINTAIVEMDEQGKWNSEAAPFVISSDASMDHNIPSDLDRELFMERLTGYTEIPEDMDCFFVIDEYSVVYGCGTYDGDTCYYYPSEDMIPVIDGSGIYNTSEPTVKRSYDELYGYCCELLDK</sequence>
<feature type="region of interest" description="Disordered" evidence="1">
    <location>
        <begin position="27"/>
        <end position="52"/>
    </location>
</feature>